<organism evidence="1 2">
    <name type="scientific">Parelaphostrongylus tenuis</name>
    <name type="common">Meningeal worm</name>
    <dbReference type="NCBI Taxonomy" id="148309"/>
    <lineage>
        <taxon>Eukaryota</taxon>
        <taxon>Metazoa</taxon>
        <taxon>Ecdysozoa</taxon>
        <taxon>Nematoda</taxon>
        <taxon>Chromadorea</taxon>
        <taxon>Rhabditida</taxon>
        <taxon>Rhabditina</taxon>
        <taxon>Rhabditomorpha</taxon>
        <taxon>Strongyloidea</taxon>
        <taxon>Metastrongylidae</taxon>
        <taxon>Parelaphostrongylus</taxon>
    </lineage>
</organism>
<name>A0AAD5MPC5_PARTN</name>
<comment type="caution">
    <text evidence="1">The sequence shown here is derived from an EMBL/GenBank/DDBJ whole genome shotgun (WGS) entry which is preliminary data.</text>
</comment>
<dbReference type="Proteomes" id="UP001196413">
    <property type="component" value="Unassembled WGS sequence"/>
</dbReference>
<evidence type="ECO:0000313" key="1">
    <source>
        <dbReference type="EMBL" id="KAJ1353106.1"/>
    </source>
</evidence>
<evidence type="ECO:0000313" key="2">
    <source>
        <dbReference type="Proteomes" id="UP001196413"/>
    </source>
</evidence>
<evidence type="ECO:0008006" key="3">
    <source>
        <dbReference type="Google" id="ProtNLM"/>
    </source>
</evidence>
<proteinExistence type="predicted"/>
<protein>
    <recommendedName>
        <fullName evidence="3">Mos1 transposase HTH domain-containing protein</fullName>
    </recommendedName>
</protein>
<dbReference type="AlphaFoldDB" id="A0AAD5MPC5"/>
<keyword evidence="2" id="KW-1185">Reference proteome</keyword>
<accession>A0AAD5MPC5</accession>
<gene>
    <name evidence="1" type="ORF">KIN20_009664</name>
</gene>
<dbReference type="EMBL" id="JAHQIW010001606">
    <property type="protein sequence ID" value="KAJ1353106.1"/>
    <property type="molecule type" value="Genomic_DNA"/>
</dbReference>
<sequence length="92" mass="10245">MLITPPIDKRLLTPRGSGYWCKRQLPKRGASKGICGGEDEGTVRHVTVANWYKRFISGDLSLKDQSRFYRPLNGGRSRSANTFGCGIVIMLS</sequence>
<reference evidence="1" key="1">
    <citation type="submission" date="2021-06" db="EMBL/GenBank/DDBJ databases">
        <title>Parelaphostrongylus tenuis whole genome reference sequence.</title>
        <authorList>
            <person name="Garwood T.J."/>
            <person name="Larsen P.A."/>
            <person name="Fountain-Jones N.M."/>
            <person name="Garbe J.R."/>
            <person name="Macchietto M.G."/>
            <person name="Kania S.A."/>
            <person name="Gerhold R.W."/>
            <person name="Richards J.E."/>
            <person name="Wolf T.M."/>
        </authorList>
    </citation>
    <scope>NUCLEOTIDE SEQUENCE</scope>
    <source>
        <strain evidence="1">MNPRO001-30</strain>
        <tissue evidence="1">Meninges</tissue>
    </source>
</reference>